<name>A0A8H5LQZ7_9AGAR</name>
<reference evidence="2 3" key="1">
    <citation type="journal article" date="2020" name="ISME J.">
        <title>Uncovering the hidden diversity of litter-decomposition mechanisms in mushroom-forming fungi.</title>
        <authorList>
            <person name="Floudas D."/>
            <person name="Bentzer J."/>
            <person name="Ahren D."/>
            <person name="Johansson T."/>
            <person name="Persson P."/>
            <person name="Tunlid A."/>
        </authorList>
    </citation>
    <scope>NUCLEOTIDE SEQUENCE [LARGE SCALE GENOMIC DNA]</scope>
    <source>
        <strain evidence="2 3">CBS 291.85</strain>
    </source>
</reference>
<evidence type="ECO:0000256" key="1">
    <source>
        <dbReference type="SAM" id="Phobius"/>
    </source>
</evidence>
<dbReference type="AlphaFoldDB" id="A0A8H5LQZ7"/>
<protein>
    <submittedName>
        <fullName evidence="2">Uncharacterized protein</fullName>
    </submittedName>
</protein>
<dbReference type="PANTHER" id="PTHR40465:SF1">
    <property type="entry name" value="DUF6534 DOMAIN-CONTAINING PROTEIN"/>
    <property type="match status" value="1"/>
</dbReference>
<keyword evidence="1" id="KW-0812">Transmembrane</keyword>
<feature type="transmembrane region" description="Helical" evidence="1">
    <location>
        <begin position="12"/>
        <end position="35"/>
    </location>
</feature>
<keyword evidence="1" id="KW-0472">Membrane</keyword>
<evidence type="ECO:0000313" key="3">
    <source>
        <dbReference type="Proteomes" id="UP000559256"/>
    </source>
</evidence>
<feature type="transmembrane region" description="Helical" evidence="1">
    <location>
        <begin position="162"/>
        <end position="183"/>
    </location>
</feature>
<evidence type="ECO:0000313" key="2">
    <source>
        <dbReference type="EMBL" id="KAF5366263.1"/>
    </source>
</evidence>
<proteinExistence type="predicted"/>
<keyword evidence="3" id="KW-1185">Reference proteome</keyword>
<dbReference type="PANTHER" id="PTHR40465">
    <property type="entry name" value="CHROMOSOME 1, WHOLE GENOME SHOTGUN SEQUENCE"/>
    <property type="match status" value="1"/>
</dbReference>
<dbReference type="EMBL" id="JAACJM010000024">
    <property type="protein sequence ID" value="KAF5366263.1"/>
    <property type="molecule type" value="Genomic_DNA"/>
</dbReference>
<feature type="transmembrane region" description="Helical" evidence="1">
    <location>
        <begin position="91"/>
        <end position="113"/>
    </location>
</feature>
<keyword evidence="1" id="KW-1133">Transmembrane helix</keyword>
<comment type="caution">
    <text evidence="2">The sequence shown here is derived from an EMBL/GenBank/DDBJ whole genome shotgun (WGS) entry which is preliminary data.</text>
</comment>
<sequence>MAENPPINISLILGPVVVGALVNALLTGVCMVQFLEYYDSRFKDGPTIIGLVIWVAVVDTFSTCTSSYLLWHYAVDSLENKVGLLSTPWQYSMLATFTALISIPIQFFLAWRIRVLSKSIVFFVVICTLSLAQGGLALATSIGASLEPYVEANGRRVPFADSFLAIAVACDASITVALSYYLWKSRTGMKVWLCWSGTLIDFTKPRLELTRVVVDRHSQVKPALDFYIARGPIVHKHPHDGSRQLICVYD</sequence>
<feature type="transmembrane region" description="Helical" evidence="1">
    <location>
        <begin position="47"/>
        <end position="71"/>
    </location>
</feature>
<gene>
    <name evidence="2" type="ORF">D9758_005688</name>
</gene>
<dbReference type="OrthoDB" id="2562493at2759"/>
<accession>A0A8H5LQZ7</accession>
<feature type="transmembrane region" description="Helical" evidence="1">
    <location>
        <begin position="120"/>
        <end position="142"/>
    </location>
</feature>
<dbReference type="Proteomes" id="UP000559256">
    <property type="component" value="Unassembled WGS sequence"/>
</dbReference>
<organism evidence="2 3">
    <name type="scientific">Tetrapyrgos nigripes</name>
    <dbReference type="NCBI Taxonomy" id="182062"/>
    <lineage>
        <taxon>Eukaryota</taxon>
        <taxon>Fungi</taxon>
        <taxon>Dikarya</taxon>
        <taxon>Basidiomycota</taxon>
        <taxon>Agaricomycotina</taxon>
        <taxon>Agaricomycetes</taxon>
        <taxon>Agaricomycetidae</taxon>
        <taxon>Agaricales</taxon>
        <taxon>Marasmiineae</taxon>
        <taxon>Marasmiaceae</taxon>
        <taxon>Tetrapyrgos</taxon>
    </lineage>
</organism>